<keyword evidence="2" id="KW-1185">Reference proteome</keyword>
<reference evidence="1 2" key="1">
    <citation type="journal article" date="2017" name="Gigascience">
        <title>Draft genome of the honey bee ectoparasitic mite, Tropilaelaps mercedesae, is shaped by the parasitic life history.</title>
        <authorList>
            <person name="Dong X."/>
            <person name="Armstrong S.D."/>
            <person name="Xia D."/>
            <person name="Makepeace B.L."/>
            <person name="Darby A.C."/>
            <person name="Kadowaki T."/>
        </authorList>
    </citation>
    <scope>NUCLEOTIDE SEQUENCE [LARGE SCALE GENOMIC DNA]</scope>
    <source>
        <strain evidence="1">Wuxi-XJTLU</strain>
    </source>
</reference>
<gene>
    <name evidence="1" type="ORF">BIW11_13981</name>
</gene>
<evidence type="ECO:0000313" key="2">
    <source>
        <dbReference type="Proteomes" id="UP000192247"/>
    </source>
</evidence>
<organism evidence="1 2">
    <name type="scientific">Tropilaelaps mercedesae</name>
    <dbReference type="NCBI Taxonomy" id="418985"/>
    <lineage>
        <taxon>Eukaryota</taxon>
        <taxon>Metazoa</taxon>
        <taxon>Ecdysozoa</taxon>
        <taxon>Arthropoda</taxon>
        <taxon>Chelicerata</taxon>
        <taxon>Arachnida</taxon>
        <taxon>Acari</taxon>
        <taxon>Parasitiformes</taxon>
        <taxon>Mesostigmata</taxon>
        <taxon>Gamasina</taxon>
        <taxon>Dermanyssoidea</taxon>
        <taxon>Laelapidae</taxon>
        <taxon>Tropilaelaps</taxon>
    </lineage>
</organism>
<name>A0A1V9WZL6_9ACAR</name>
<dbReference type="Proteomes" id="UP000192247">
    <property type="component" value="Unassembled WGS sequence"/>
</dbReference>
<comment type="caution">
    <text evidence="1">The sequence shown here is derived from an EMBL/GenBank/DDBJ whole genome shotgun (WGS) entry which is preliminary data.</text>
</comment>
<dbReference type="InParanoid" id="A0A1V9WZL6"/>
<accession>A0A1V9WZL6</accession>
<sequence>MASQCKGTLCYQLIS</sequence>
<dbReference type="EMBL" id="MNPL01031406">
    <property type="protein sequence ID" value="OQR66694.1"/>
    <property type="molecule type" value="Genomic_DNA"/>
</dbReference>
<evidence type="ECO:0000313" key="1">
    <source>
        <dbReference type="EMBL" id="OQR66694.1"/>
    </source>
</evidence>
<protein>
    <submittedName>
        <fullName evidence="1">Uncharacterized protein</fullName>
    </submittedName>
</protein>
<proteinExistence type="predicted"/>